<evidence type="ECO:0008006" key="3">
    <source>
        <dbReference type="Google" id="ProtNLM"/>
    </source>
</evidence>
<keyword evidence="2" id="KW-1185">Reference proteome</keyword>
<gene>
    <name evidence="1" type="ORF">PPERSA_06833</name>
</gene>
<evidence type="ECO:0000313" key="1">
    <source>
        <dbReference type="EMBL" id="KRX05199.1"/>
    </source>
</evidence>
<accession>A0A0V0QSE2</accession>
<evidence type="ECO:0000313" key="2">
    <source>
        <dbReference type="Proteomes" id="UP000054937"/>
    </source>
</evidence>
<dbReference type="InParanoid" id="A0A0V0QSE2"/>
<comment type="caution">
    <text evidence="1">The sequence shown here is derived from an EMBL/GenBank/DDBJ whole genome shotgun (WGS) entry which is preliminary data.</text>
</comment>
<dbReference type="EMBL" id="LDAU01000110">
    <property type="protein sequence ID" value="KRX05199.1"/>
    <property type="molecule type" value="Genomic_DNA"/>
</dbReference>
<organism evidence="1 2">
    <name type="scientific">Pseudocohnilembus persalinus</name>
    <name type="common">Ciliate</name>
    <dbReference type="NCBI Taxonomy" id="266149"/>
    <lineage>
        <taxon>Eukaryota</taxon>
        <taxon>Sar</taxon>
        <taxon>Alveolata</taxon>
        <taxon>Ciliophora</taxon>
        <taxon>Intramacronucleata</taxon>
        <taxon>Oligohymenophorea</taxon>
        <taxon>Scuticociliatia</taxon>
        <taxon>Philasterida</taxon>
        <taxon>Pseudocohnilembidae</taxon>
        <taxon>Pseudocohnilembus</taxon>
    </lineage>
</organism>
<dbReference type="Proteomes" id="UP000054937">
    <property type="component" value="Unassembled WGS sequence"/>
</dbReference>
<sequence>MEKQQKNQVKSQSLGKCGIQIFQLQYGTIIQGGYDAIKQYYQQINEQEKKIIIVNCAKRVGENSQHKAQNQQNCVYYFIMTEQNQQKKCEMALQQIGEQLKNYLLQGYTIIIHCSEGVHRSKEFTKQLLQLI</sequence>
<reference evidence="1 2" key="1">
    <citation type="journal article" date="2015" name="Sci. Rep.">
        <title>Genome of the facultative scuticociliatosis pathogen Pseudocohnilembus persalinus provides insight into its virulence through horizontal gene transfer.</title>
        <authorList>
            <person name="Xiong J."/>
            <person name="Wang G."/>
            <person name="Cheng J."/>
            <person name="Tian M."/>
            <person name="Pan X."/>
            <person name="Warren A."/>
            <person name="Jiang C."/>
            <person name="Yuan D."/>
            <person name="Miao W."/>
        </authorList>
    </citation>
    <scope>NUCLEOTIDE SEQUENCE [LARGE SCALE GENOMIC DNA]</scope>
    <source>
        <strain evidence="1">36N120E</strain>
    </source>
</reference>
<dbReference type="SUPFAM" id="SSF52799">
    <property type="entry name" value="(Phosphotyrosine protein) phosphatases II"/>
    <property type="match status" value="1"/>
</dbReference>
<protein>
    <recommendedName>
        <fullName evidence="3">Tyrosine specific protein phosphatases domain-containing protein</fullName>
    </recommendedName>
</protein>
<name>A0A0V0QSE2_PSEPJ</name>
<dbReference type="Gene3D" id="3.90.190.10">
    <property type="entry name" value="Protein tyrosine phosphatase superfamily"/>
    <property type="match status" value="1"/>
</dbReference>
<dbReference type="InterPro" id="IPR029021">
    <property type="entry name" value="Prot-tyrosine_phosphatase-like"/>
</dbReference>
<dbReference type="AlphaFoldDB" id="A0A0V0QSE2"/>
<proteinExistence type="predicted"/>